<evidence type="ECO:0000256" key="5">
    <source>
        <dbReference type="ARBA" id="ARBA00022984"/>
    </source>
</evidence>
<evidence type="ECO:0000256" key="3">
    <source>
        <dbReference type="ARBA" id="ARBA00022679"/>
    </source>
</evidence>
<dbReference type="SUPFAM" id="SSF55729">
    <property type="entry name" value="Acyl-CoA N-acyltransferases (Nat)"/>
    <property type="match status" value="2"/>
</dbReference>
<evidence type="ECO:0000256" key="4">
    <source>
        <dbReference type="ARBA" id="ARBA00022960"/>
    </source>
</evidence>
<protein>
    <submittedName>
        <fullName evidence="9">Alanine adding enzyme</fullName>
    </submittedName>
</protein>
<keyword evidence="8" id="KW-0175">Coiled coil</keyword>
<name>A0A1C3YRS0_9LACO</name>
<proteinExistence type="inferred from homology"/>
<dbReference type="PROSITE" id="PS51191">
    <property type="entry name" value="FEMABX"/>
    <property type="match status" value="1"/>
</dbReference>
<dbReference type="RefSeq" id="WP_092461138.1">
    <property type="nucleotide sequence ID" value="NZ_BJEE01000002.1"/>
</dbReference>
<keyword evidence="3" id="KW-0808">Transferase</keyword>
<organism evidence="9 10">
    <name type="scientific">Weissella bombi</name>
    <dbReference type="NCBI Taxonomy" id="1505725"/>
    <lineage>
        <taxon>Bacteria</taxon>
        <taxon>Bacillati</taxon>
        <taxon>Bacillota</taxon>
        <taxon>Bacilli</taxon>
        <taxon>Lactobacillales</taxon>
        <taxon>Lactobacillaceae</taxon>
        <taxon>Weissella</taxon>
    </lineage>
</organism>
<dbReference type="PANTHER" id="PTHR36174:SF2">
    <property type="entry name" value="AMINOACYLTRANSFERASE FEMA"/>
    <property type="match status" value="1"/>
</dbReference>
<gene>
    <name evidence="9" type="ORF">GA0061074_10191</name>
</gene>
<dbReference type="STRING" id="1505725.GA0061074_10191"/>
<dbReference type="PANTHER" id="PTHR36174">
    <property type="entry name" value="LIPID II:GLYCINE GLYCYLTRANSFERASE"/>
    <property type="match status" value="1"/>
</dbReference>
<dbReference type="InterPro" id="IPR016181">
    <property type="entry name" value="Acyl_CoA_acyltransferase"/>
</dbReference>
<evidence type="ECO:0000256" key="8">
    <source>
        <dbReference type="SAM" id="Coils"/>
    </source>
</evidence>
<accession>A0A1C3YRS0</accession>
<dbReference type="Proteomes" id="UP000199268">
    <property type="component" value="Unassembled WGS sequence"/>
</dbReference>
<keyword evidence="10" id="KW-1185">Reference proteome</keyword>
<dbReference type="OrthoDB" id="2303924at2"/>
<dbReference type="GO" id="GO:0016755">
    <property type="term" value="F:aminoacyltransferase activity"/>
    <property type="evidence" value="ECO:0007669"/>
    <property type="project" value="InterPro"/>
</dbReference>
<reference evidence="10" key="1">
    <citation type="submission" date="2016-08" db="EMBL/GenBank/DDBJ databases">
        <authorList>
            <person name="Varghese N."/>
            <person name="Submissions Spin"/>
        </authorList>
    </citation>
    <scope>NUCLEOTIDE SEQUENCE [LARGE SCALE GENOMIC DNA]</scope>
    <source>
        <strain evidence="10">R-53094</strain>
    </source>
</reference>
<keyword evidence="7" id="KW-0961">Cell wall biogenesis/degradation</keyword>
<evidence type="ECO:0000313" key="10">
    <source>
        <dbReference type="Proteomes" id="UP000199268"/>
    </source>
</evidence>
<sequence length="417" mass="48523">MRFITLDSQLDQWEKFVETNEVGNFGQSSYQFELLLSRGRKAKVFGVVNDTNEILVGGVVNWDPAKLGYKYSLDYGPIVKDWADRDALQCFFNGLVQYAKHNKGLYLSLSPNAIYQEFDNDGQPICTPKKQILDTMCSLGFTHEPFKYGMQDTGVTVWQYVKKIDGQTYMEISKSYHKMAKQYLKKNKLYQVNVRELSREELPVFKQIIDDTAERRHFLSKDLTYFETAYDKFKNRVKFVVAEVSFSKYIQVANDKLEKANRDIDKLEQKRETAANKTRIDKQLSELFKQKENHKVRIEHGKRMRIHAGKDVIPVAAAMFIIMPQETDYLFSGSYEEYSEFYAPYQIQDYMLQISQKLGVKTYNFLGIDGKFDGTDGVLKFKTQFEGVAQQLIGTFDIPVNKFKFSVYQNLKKLIAK</sequence>
<feature type="coiled-coil region" evidence="8">
    <location>
        <begin position="250"/>
        <end position="277"/>
    </location>
</feature>
<keyword evidence="6" id="KW-0012">Acyltransferase</keyword>
<dbReference type="InterPro" id="IPR003447">
    <property type="entry name" value="FEMABX"/>
</dbReference>
<dbReference type="GO" id="GO:0009252">
    <property type="term" value="P:peptidoglycan biosynthetic process"/>
    <property type="evidence" value="ECO:0007669"/>
    <property type="project" value="UniProtKB-KW"/>
</dbReference>
<dbReference type="EMBL" id="FMAO01000001">
    <property type="protein sequence ID" value="SCB72794.1"/>
    <property type="molecule type" value="Genomic_DNA"/>
</dbReference>
<dbReference type="GO" id="GO:0008360">
    <property type="term" value="P:regulation of cell shape"/>
    <property type="evidence" value="ECO:0007669"/>
    <property type="project" value="UniProtKB-KW"/>
</dbReference>
<evidence type="ECO:0000256" key="7">
    <source>
        <dbReference type="ARBA" id="ARBA00023316"/>
    </source>
</evidence>
<keyword evidence="5" id="KW-0573">Peptidoglycan synthesis</keyword>
<evidence type="ECO:0000313" key="9">
    <source>
        <dbReference type="EMBL" id="SCB72794.1"/>
    </source>
</evidence>
<evidence type="ECO:0000256" key="2">
    <source>
        <dbReference type="ARBA" id="ARBA00022490"/>
    </source>
</evidence>
<dbReference type="Gene3D" id="3.40.630.30">
    <property type="match status" value="2"/>
</dbReference>
<keyword evidence="4" id="KW-0133">Cell shape</keyword>
<dbReference type="AlphaFoldDB" id="A0A1C3YRS0"/>
<dbReference type="Pfam" id="PF02388">
    <property type="entry name" value="FemAB"/>
    <property type="match status" value="1"/>
</dbReference>
<dbReference type="GO" id="GO:0071555">
    <property type="term" value="P:cell wall organization"/>
    <property type="evidence" value="ECO:0007669"/>
    <property type="project" value="UniProtKB-KW"/>
</dbReference>
<evidence type="ECO:0000256" key="6">
    <source>
        <dbReference type="ARBA" id="ARBA00023315"/>
    </source>
</evidence>
<comment type="similarity">
    <text evidence="1">Belongs to the FemABX family.</text>
</comment>
<dbReference type="InterPro" id="IPR050644">
    <property type="entry name" value="PG_Glycine_Bridge_Synth"/>
</dbReference>
<evidence type="ECO:0000256" key="1">
    <source>
        <dbReference type="ARBA" id="ARBA00009943"/>
    </source>
</evidence>
<keyword evidence="2" id="KW-0963">Cytoplasm</keyword>
<dbReference type="Gene3D" id="1.20.58.90">
    <property type="match status" value="1"/>
</dbReference>